<gene>
    <name evidence="2" type="ORF">NDU88_002505</name>
</gene>
<keyword evidence="3" id="KW-1185">Reference proteome</keyword>
<evidence type="ECO:0000313" key="2">
    <source>
        <dbReference type="EMBL" id="KAJ1198666.1"/>
    </source>
</evidence>
<comment type="caution">
    <text evidence="2">The sequence shown here is derived from an EMBL/GenBank/DDBJ whole genome shotgun (WGS) entry which is preliminary data.</text>
</comment>
<organism evidence="2 3">
    <name type="scientific">Pleurodeles waltl</name>
    <name type="common">Iberian ribbed newt</name>
    <dbReference type="NCBI Taxonomy" id="8319"/>
    <lineage>
        <taxon>Eukaryota</taxon>
        <taxon>Metazoa</taxon>
        <taxon>Chordata</taxon>
        <taxon>Craniata</taxon>
        <taxon>Vertebrata</taxon>
        <taxon>Euteleostomi</taxon>
        <taxon>Amphibia</taxon>
        <taxon>Batrachia</taxon>
        <taxon>Caudata</taxon>
        <taxon>Salamandroidea</taxon>
        <taxon>Salamandridae</taxon>
        <taxon>Pleurodelinae</taxon>
        <taxon>Pleurodeles</taxon>
    </lineage>
</organism>
<dbReference type="Proteomes" id="UP001066276">
    <property type="component" value="Chromosome 2_1"/>
</dbReference>
<dbReference type="AlphaFoldDB" id="A0AAV7VCQ7"/>
<reference evidence="2" key="1">
    <citation type="journal article" date="2022" name="bioRxiv">
        <title>Sequencing and chromosome-scale assembly of the giantPleurodeles waltlgenome.</title>
        <authorList>
            <person name="Brown T."/>
            <person name="Elewa A."/>
            <person name="Iarovenko S."/>
            <person name="Subramanian E."/>
            <person name="Araus A.J."/>
            <person name="Petzold A."/>
            <person name="Susuki M."/>
            <person name="Suzuki K.-i.T."/>
            <person name="Hayashi T."/>
            <person name="Toyoda A."/>
            <person name="Oliveira C."/>
            <person name="Osipova E."/>
            <person name="Leigh N.D."/>
            <person name="Simon A."/>
            <person name="Yun M.H."/>
        </authorList>
    </citation>
    <scope>NUCLEOTIDE SEQUENCE</scope>
    <source>
        <strain evidence="2">20211129_DDA</strain>
        <tissue evidence="2">Liver</tissue>
    </source>
</reference>
<sequence>MLQAGPSCRTETDTGSSDPDELAASSNPLPLPGNREQGQVMRAFRWRIREDPTWTECVGASGGEKETRESTGGEHGIEGFTETSWHSEDLPEESEAWEAPRASPGHA</sequence>
<dbReference type="EMBL" id="JANPWB010000003">
    <property type="protein sequence ID" value="KAJ1198666.1"/>
    <property type="molecule type" value="Genomic_DNA"/>
</dbReference>
<feature type="region of interest" description="Disordered" evidence="1">
    <location>
        <begin position="55"/>
        <end position="107"/>
    </location>
</feature>
<name>A0AAV7VCQ7_PLEWA</name>
<evidence type="ECO:0000256" key="1">
    <source>
        <dbReference type="SAM" id="MobiDB-lite"/>
    </source>
</evidence>
<accession>A0AAV7VCQ7</accession>
<proteinExistence type="predicted"/>
<evidence type="ECO:0000313" key="3">
    <source>
        <dbReference type="Proteomes" id="UP001066276"/>
    </source>
</evidence>
<feature type="region of interest" description="Disordered" evidence="1">
    <location>
        <begin position="1"/>
        <end position="38"/>
    </location>
</feature>
<feature type="compositionally biased region" description="Basic and acidic residues" evidence="1">
    <location>
        <begin position="63"/>
        <end position="77"/>
    </location>
</feature>
<protein>
    <submittedName>
        <fullName evidence="2">Uncharacterized protein</fullName>
    </submittedName>
</protein>